<reference evidence="5 6" key="1">
    <citation type="submission" date="2009-12" db="EMBL/GenBank/DDBJ databases">
        <title>The draft genome of Batrachochytrium dendrobatidis.</title>
        <authorList>
            <consortium name="US DOE Joint Genome Institute (JGI-PGF)"/>
            <person name="Kuo A."/>
            <person name="Salamov A."/>
            <person name="Schmutz J."/>
            <person name="Lucas S."/>
            <person name="Pitluck S."/>
            <person name="Rosenblum E."/>
            <person name="Stajich J."/>
            <person name="Eisen M."/>
            <person name="Grigoriev I.V."/>
        </authorList>
    </citation>
    <scope>NUCLEOTIDE SEQUENCE [LARGE SCALE GENOMIC DNA]</scope>
    <source>
        <strain evidence="6">JAM81 / FGSC 10211</strain>
    </source>
</reference>
<dbReference type="InterPro" id="IPR019775">
    <property type="entry name" value="WD40_repeat_CS"/>
</dbReference>
<dbReference type="HOGENOM" id="CLU_343588_0_0_1"/>
<dbReference type="InParanoid" id="F4P094"/>
<dbReference type="Pfam" id="PF00400">
    <property type="entry name" value="WD40"/>
    <property type="match status" value="1"/>
</dbReference>
<dbReference type="GeneID" id="18238318"/>
<evidence type="ECO:0000313" key="6">
    <source>
        <dbReference type="Proteomes" id="UP000007241"/>
    </source>
</evidence>
<dbReference type="PANTHER" id="PTHR19879:SF1">
    <property type="entry name" value="CANNONBALL-RELATED"/>
    <property type="match status" value="1"/>
</dbReference>
<dbReference type="GO" id="GO:0000124">
    <property type="term" value="C:SAGA complex"/>
    <property type="evidence" value="ECO:0000318"/>
    <property type="project" value="GO_Central"/>
</dbReference>
<evidence type="ECO:0000256" key="4">
    <source>
        <dbReference type="SAM" id="MobiDB-lite"/>
    </source>
</evidence>
<dbReference type="EMBL" id="GL882882">
    <property type="protein sequence ID" value="EGF81101.1"/>
    <property type="molecule type" value="Genomic_DNA"/>
</dbReference>
<evidence type="ECO:0000256" key="2">
    <source>
        <dbReference type="ARBA" id="ARBA00022737"/>
    </source>
</evidence>
<dbReference type="STRING" id="684364.F4P094"/>
<keyword evidence="2" id="KW-0677">Repeat</keyword>
<dbReference type="SUPFAM" id="SSF50978">
    <property type="entry name" value="WD40 repeat-like"/>
    <property type="match status" value="1"/>
</dbReference>
<keyword evidence="1 3" id="KW-0853">WD repeat</keyword>
<dbReference type="OMA" id="SEMGEIC"/>
<sequence length="729" mass="81360">MHRLQVRPVTQELQLPQLGNARPWRMNLMAVSEQDPYLMFIALHDYINCYRIVQKYQPRIQVSHVLHTHTDEPINAIRIGRLGLEEVLISADDSGQIRVFFPSNLCRTPISLSAGISAWGCATFGPSRLLAISTNAHTIRVWDMSTHLPQDSRSDQTHTTASSFELSELPSALQSPDLSRPESHTTEHHFRQYSDYQLGQGLTTRELVGHSHNVPCIDFSPCGKYIISSSIDETCRVWDISTGETTLCKKIGSEWNWTCRAIETQDIKNLLHTDPVWSAAPGSSFNPFAECNPSYQEAVPFLSRLYQTLVDNGHRVLPSNEIFDGLNWTRSTNTPLVNQQENLPTDLNPSVVEDEGDASQLNSDAEDNNIILAANENNHLMQYSSHEQSTISAQSAVQTTRSLNETVPVSTLPWRGFTQSETLNIIEYSQDILHGVMNMPRGASMQVVAAAQVQSAMHAHQQLTSALLNLESSSSESENASIHEYQANMHMGETDDGDNEWEDTSFESASEYSSDSSIRIDFNASSENTRNISVNAAGDFLDNSDMAPPTLSTEPSSSSTATFKRRKMTYSKLRKPEIDNIAPPQTFPAFMIIYTTAEDLFLLNGNTLAVECRVAKILSGWNLQRAYRGLERLSMTEWIPELSVAVVASQRGKLALVRIVRTTDDTGHIKFSMCLECWLPLHTASLAPILGMSISRHISTLDPSLTYFRLYIVTYDSKLPSVGNDLVLQ</sequence>
<name>F4P094_BATDJ</name>
<feature type="repeat" description="WD" evidence="3">
    <location>
        <begin position="207"/>
        <end position="248"/>
    </location>
</feature>
<organism evidence="5 6">
    <name type="scientific">Batrachochytrium dendrobatidis (strain JAM81 / FGSC 10211)</name>
    <name type="common">Frog chytrid fungus</name>
    <dbReference type="NCBI Taxonomy" id="684364"/>
    <lineage>
        <taxon>Eukaryota</taxon>
        <taxon>Fungi</taxon>
        <taxon>Fungi incertae sedis</taxon>
        <taxon>Chytridiomycota</taxon>
        <taxon>Chytridiomycota incertae sedis</taxon>
        <taxon>Chytridiomycetes</taxon>
        <taxon>Rhizophydiales</taxon>
        <taxon>Rhizophydiales incertae sedis</taxon>
        <taxon>Batrachochytrium</taxon>
    </lineage>
</organism>
<dbReference type="InterPro" id="IPR036322">
    <property type="entry name" value="WD40_repeat_dom_sf"/>
</dbReference>
<evidence type="ECO:0000313" key="5">
    <source>
        <dbReference type="EMBL" id="EGF81101.1"/>
    </source>
</evidence>
<gene>
    <name evidence="5" type="ORF">BATDEDRAFT_23807</name>
</gene>
<dbReference type="PANTHER" id="PTHR19879">
    <property type="entry name" value="TRANSCRIPTION INITIATION FACTOR TFIID"/>
    <property type="match status" value="1"/>
</dbReference>
<dbReference type="InterPro" id="IPR015943">
    <property type="entry name" value="WD40/YVTN_repeat-like_dom_sf"/>
</dbReference>
<evidence type="ECO:0000256" key="1">
    <source>
        <dbReference type="ARBA" id="ARBA00022574"/>
    </source>
</evidence>
<evidence type="ECO:0000256" key="3">
    <source>
        <dbReference type="PROSITE-ProRule" id="PRU00221"/>
    </source>
</evidence>
<accession>F4P094</accession>
<dbReference type="InterPro" id="IPR014839">
    <property type="entry name" value="Crt10"/>
</dbReference>
<dbReference type="Gene3D" id="2.130.10.10">
    <property type="entry name" value="YVTN repeat-like/Quinoprotein amine dehydrogenase"/>
    <property type="match status" value="1"/>
</dbReference>
<dbReference type="GO" id="GO:0005669">
    <property type="term" value="C:transcription factor TFIID complex"/>
    <property type="evidence" value="ECO:0000318"/>
    <property type="project" value="GO_Central"/>
</dbReference>
<feature type="region of interest" description="Disordered" evidence="4">
    <location>
        <begin position="545"/>
        <end position="565"/>
    </location>
</feature>
<dbReference type="OrthoDB" id="5591786at2759"/>
<feature type="compositionally biased region" description="Low complexity" evidence="4">
    <location>
        <begin position="548"/>
        <end position="560"/>
    </location>
</feature>
<dbReference type="PROSITE" id="PS50294">
    <property type="entry name" value="WD_REPEATS_REGION"/>
    <property type="match status" value="1"/>
</dbReference>
<dbReference type="Proteomes" id="UP000007241">
    <property type="component" value="Unassembled WGS sequence"/>
</dbReference>
<dbReference type="SMART" id="SM00320">
    <property type="entry name" value="WD40"/>
    <property type="match status" value="3"/>
</dbReference>
<dbReference type="GO" id="GO:0006367">
    <property type="term" value="P:transcription initiation at RNA polymerase II promoter"/>
    <property type="evidence" value="ECO:0000318"/>
    <property type="project" value="GO_Central"/>
</dbReference>
<protein>
    <submittedName>
        <fullName evidence="5">Uncharacterized protein</fullName>
    </submittedName>
</protein>
<dbReference type="InterPro" id="IPR001680">
    <property type="entry name" value="WD40_rpt"/>
</dbReference>
<proteinExistence type="predicted"/>
<dbReference type="AlphaFoldDB" id="F4P094"/>
<dbReference type="Pfam" id="PF08728">
    <property type="entry name" value="CRT10"/>
    <property type="match status" value="1"/>
</dbReference>
<dbReference type="RefSeq" id="XP_006677842.1">
    <property type="nucleotide sequence ID" value="XM_006677779.1"/>
</dbReference>
<dbReference type="PROSITE" id="PS50082">
    <property type="entry name" value="WD_REPEATS_2"/>
    <property type="match status" value="1"/>
</dbReference>
<dbReference type="PROSITE" id="PS00678">
    <property type="entry name" value="WD_REPEATS_1"/>
    <property type="match status" value="1"/>
</dbReference>
<keyword evidence="6" id="KW-1185">Reference proteome</keyword>